<name>A0A418YLD6_9SPHN</name>
<feature type="region of interest" description="Disordered" evidence="1">
    <location>
        <begin position="44"/>
        <end position="77"/>
    </location>
</feature>
<accession>A0A418YLD6</accession>
<dbReference type="EMBL" id="QVRA01000039">
    <property type="protein sequence ID" value="RJG51824.1"/>
    <property type="molecule type" value="Genomic_DNA"/>
</dbReference>
<organism evidence="2 3">
    <name type="scientific">Sphingobium terrigena</name>
    <dbReference type="NCBI Taxonomy" id="2304063"/>
    <lineage>
        <taxon>Bacteria</taxon>
        <taxon>Pseudomonadati</taxon>
        <taxon>Pseudomonadota</taxon>
        <taxon>Alphaproteobacteria</taxon>
        <taxon>Sphingomonadales</taxon>
        <taxon>Sphingomonadaceae</taxon>
        <taxon>Sphingobium</taxon>
    </lineage>
</organism>
<gene>
    <name evidence="2" type="ORF">D0Z70_22510</name>
</gene>
<evidence type="ECO:0000313" key="3">
    <source>
        <dbReference type="Proteomes" id="UP000283469"/>
    </source>
</evidence>
<sequence>MVDVKGHRRLVSRFKKMASPAMEKRVGKALFAAGEIVEDRAKGSIMAGSASGHRGGKHQHVASKPGEAPNNDSGVLHGNIETVQTGVLEVEVSSNAPYSAALEFGTSKMEARPFMGPAAREAKGEVVALINEAIQHELRKAAR</sequence>
<reference evidence="2 3" key="1">
    <citation type="submission" date="2018-08" db="EMBL/GenBank/DDBJ databases">
        <title>Sphingobium sp. EO9.</title>
        <authorList>
            <person name="Park Y."/>
            <person name="Kim K.H."/>
            <person name="Jeon C.O."/>
        </authorList>
    </citation>
    <scope>NUCLEOTIDE SEQUENCE [LARGE SCALE GENOMIC DNA]</scope>
    <source>
        <strain evidence="2 3">EO9</strain>
    </source>
</reference>
<dbReference type="NCBIfam" id="TIGR01725">
    <property type="entry name" value="phge_HK97_gp10"/>
    <property type="match status" value="1"/>
</dbReference>
<dbReference type="Pfam" id="PF04883">
    <property type="entry name" value="HK97-gp10_like"/>
    <property type="match status" value="1"/>
</dbReference>
<dbReference type="Proteomes" id="UP000283469">
    <property type="component" value="Unassembled WGS sequence"/>
</dbReference>
<dbReference type="AlphaFoldDB" id="A0A418YLD6"/>
<protein>
    <submittedName>
        <fullName evidence="2">HK97 gp10 family phage protein</fullName>
    </submittedName>
</protein>
<comment type="caution">
    <text evidence="2">The sequence shown here is derived from an EMBL/GenBank/DDBJ whole genome shotgun (WGS) entry which is preliminary data.</text>
</comment>
<evidence type="ECO:0000313" key="2">
    <source>
        <dbReference type="EMBL" id="RJG51824.1"/>
    </source>
</evidence>
<dbReference type="OrthoDB" id="7428419at2"/>
<dbReference type="InterPro" id="IPR010064">
    <property type="entry name" value="HK97-gp10_tail"/>
</dbReference>
<proteinExistence type="predicted"/>
<keyword evidence="3" id="KW-1185">Reference proteome</keyword>
<evidence type="ECO:0000256" key="1">
    <source>
        <dbReference type="SAM" id="MobiDB-lite"/>
    </source>
</evidence>